<name>A0ABM0PWC8_PRUMU</name>
<sequence length="156" mass="16661">MAHSKSTSVTLKLLVRTKGRKVLFAKATKEVVDFLFNLLSLPVGTVVRLLSKNCFKGGYAKPKAAVAGSNILLSLTNDVDSNAKQFYICTNCVRCISDVSGTVCPSCRYAMSTQVIYVCPQASSTVAATSGEGGYVKGVVTYMIMDTLEVKPMSAI</sequence>
<keyword evidence="1" id="KW-1185">Reference proteome</keyword>
<dbReference type="RefSeq" id="XP_008245589.1">
    <property type="nucleotide sequence ID" value="XM_008247367.1"/>
</dbReference>
<dbReference type="GeneID" id="103343726"/>
<dbReference type="InterPro" id="IPR007750">
    <property type="entry name" value="DUF674"/>
</dbReference>
<evidence type="ECO:0000313" key="1">
    <source>
        <dbReference type="Proteomes" id="UP000694861"/>
    </source>
</evidence>
<dbReference type="Pfam" id="PF05056">
    <property type="entry name" value="DUF674"/>
    <property type="match status" value="2"/>
</dbReference>
<dbReference type="Proteomes" id="UP000694861">
    <property type="component" value="Unplaced"/>
</dbReference>
<reference evidence="2" key="2">
    <citation type="submission" date="2025-08" db="UniProtKB">
        <authorList>
            <consortium name="RefSeq"/>
        </authorList>
    </citation>
    <scope>IDENTIFICATION</scope>
</reference>
<dbReference type="PANTHER" id="PTHR33103">
    <property type="entry name" value="OS01G0153900 PROTEIN"/>
    <property type="match status" value="1"/>
</dbReference>
<proteinExistence type="predicted"/>
<accession>A0ABM0PWC8</accession>
<protein>
    <submittedName>
        <fullName evidence="2">Uncharacterized protein LOC103343726</fullName>
    </submittedName>
</protein>
<reference evidence="1" key="1">
    <citation type="journal article" date="2012" name="Nat. Commun.">
        <title>The genome of Prunus mume.</title>
        <authorList>
            <person name="Zhang Q."/>
            <person name="Chen W."/>
            <person name="Sun L."/>
            <person name="Zhao F."/>
            <person name="Huang B."/>
            <person name="Yang W."/>
            <person name="Tao Y."/>
            <person name="Wang J."/>
            <person name="Yuan Z."/>
            <person name="Fan G."/>
            <person name="Xing Z."/>
            <person name="Han C."/>
            <person name="Pan H."/>
            <person name="Zhong X."/>
            <person name="Shi W."/>
            <person name="Liang X."/>
            <person name="Du D."/>
            <person name="Sun F."/>
            <person name="Xu Z."/>
            <person name="Hao R."/>
            <person name="Lv T."/>
            <person name="Lv Y."/>
            <person name="Zheng Z."/>
            <person name="Sun M."/>
            <person name="Luo L."/>
            <person name="Cai M."/>
            <person name="Gao Y."/>
            <person name="Wang J."/>
            <person name="Yin Y."/>
            <person name="Xu X."/>
            <person name="Cheng T."/>
            <person name="Wang J."/>
        </authorList>
    </citation>
    <scope>NUCLEOTIDE SEQUENCE [LARGE SCALE GENOMIC DNA]</scope>
</reference>
<dbReference type="PANTHER" id="PTHR33103:SF19">
    <property type="entry name" value="OS09G0544700 PROTEIN"/>
    <property type="match status" value="1"/>
</dbReference>
<evidence type="ECO:0000313" key="2">
    <source>
        <dbReference type="RefSeq" id="XP_008245589.1"/>
    </source>
</evidence>
<organism evidence="1 2">
    <name type="scientific">Prunus mume</name>
    <name type="common">Japanese apricot</name>
    <name type="synonym">Armeniaca mume</name>
    <dbReference type="NCBI Taxonomy" id="102107"/>
    <lineage>
        <taxon>Eukaryota</taxon>
        <taxon>Viridiplantae</taxon>
        <taxon>Streptophyta</taxon>
        <taxon>Embryophyta</taxon>
        <taxon>Tracheophyta</taxon>
        <taxon>Spermatophyta</taxon>
        <taxon>Magnoliopsida</taxon>
        <taxon>eudicotyledons</taxon>
        <taxon>Gunneridae</taxon>
        <taxon>Pentapetalae</taxon>
        <taxon>rosids</taxon>
        <taxon>fabids</taxon>
        <taxon>Rosales</taxon>
        <taxon>Rosaceae</taxon>
        <taxon>Amygdaloideae</taxon>
        <taxon>Amygdaleae</taxon>
        <taxon>Prunus</taxon>
    </lineage>
</organism>
<gene>
    <name evidence="2" type="primary">LOC103343726</name>
</gene>